<protein>
    <submittedName>
        <fullName evidence="2">Uncharacterized protein</fullName>
    </submittedName>
</protein>
<name>A0ABD2Q8R4_9PLAT</name>
<evidence type="ECO:0000313" key="3">
    <source>
        <dbReference type="Proteomes" id="UP001626550"/>
    </source>
</evidence>
<sequence>MSAVLEDWYLAQLASGGTQARDFQQDEQQNSSSPNAIRTHYATKSRELGRQLKKTDRAIEKLEFVLCQLQAHGLPHGIDYKYLQHLNRNRPRGAPINAILPNEVLAMHSNKSKTHLGHSRTNLPNCASTPSSKANTLESSSPSSRYKNFPVSFSSYALAKHDHQEMDESSSAILDVNGDAAARVNQAPNIVFQLAPYLQDPSQAAGIKPVSSCDSLSHLEQQVNERMAALSGQHLQTPTNDHAPSSTHSSHTNLTPNGVPVSSSKIQNGQSDSRQSKGKSKIKQSFE</sequence>
<evidence type="ECO:0000256" key="1">
    <source>
        <dbReference type="SAM" id="MobiDB-lite"/>
    </source>
</evidence>
<organism evidence="2 3">
    <name type="scientific">Cichlidogyrus casuarinus</name>
    <dbReference type="NCBI Taxonomy" id="1844966"/>
    <lineage>
        <taxon>Eukaryota</taxon>
        <taxon>Metazoa</taxon>
        <taxon>Spiralia</taxon>
        <taxon>Lophotrochozoa</taxon>
        <taxon>Platyhelminthes</taxon>
        <taxon>Monogenea</taxon>
        <taxon>Monopisthocotylea</taxon>
        <taxon>Dactylogyridea</taxon>
        <taxon>Ancyrocephalidae</taxon>
        <taxon>Cichlidogyrus</taxon>
    </lineage>
</organism>
<comment type="caution">
    <text evidence="2">The sequence shown here is derived from an EMBL/GenBank/DDBJ whole genome shotgun (WGS) entry which is preliminary data.</text>
</comment>
<feature type="compositionally biased region" description="Polar residues" evidence="1">
    <location>
        <begin position="119"/>
        <end position="145"/>
    </location>
</feature>
<feature type="compositionally biased region" description="Polar residues" evidence="1">
    <location>
        <begin position="234"/>
        <end position="273"/>
    </location>
</feature>
<dbReference type="Proteomes" id="UP001626550">
    <property type="component" value="Unassembled WGS sequence"/>
</dbReference>
<gene>
    <name evidence="2" type="ORF">Ciccas_006257</name>
</gene>
<dbReference type="EMBL" id="JBJKFK010000822">
    <property type="protein sequence ID" value="KAL3315116.1"/>
    <property type="molecule type" value="Genomic_DNA"/>
</dbReference>
<dbReference type="AlphaFoldDB" id="A0ABD2Q8R4"/>
<accession>A0ABD2Q8R4</accession>
<keyword evidence="3" id="KW-1185">Reference proteome</keyword>
<reference evidence="2 3" key="1">
    <citation type="submission" date="2024-11" db="EMBL/GenBank/DDBJ databases">
        <title>Adaptive evolution of stress response genes in parasites aligns with host niche diversity.</title>
        <authorList>
            <person name="Hahn C."/>
            <person name="Resl P."/>
        </authorList>
    </citation>
    <scope>NUCLEOTIDE SEQUENCE [LARGE SCALE GENOMIC DNA]</scope>
    <source>
        <strain evidence="2">EGGRZ-B1_66</strain>
        <tissue evidence="2">Body</tissue>
    </source>
</reference>
<proteinExistence type="predicted"/>
<feature type="region of interest" description="Disordered" evidence="1">
    <location>
        <begin position="234"/>
        <end position="287"/>
    </location>
</feature>
<feature type="region of interest" description="Disordered" evidence="1">
    <location>
        <begin position="112"/>
        <end position="145"/>
    </location>
</feature>
<evidence type="ECO:0000313" key="2">
    <source>
        <dbReference type="EMBL" id="KAL3315116.1"/>
    </source>
</evidence>
<feature type="compositionally biased region" description="Basic residues" evidence="1">
    <location>
        <begin position="276"/>
        <end position="287"/>
    </location>
</feature>